<dbReference type="Proteomes" id="UP001208689">
    <property type="component" value="Chromosome"/>
</dbReference>
<sequence length="448" mass="52452">MKAAVAISYFHRKIGPMVFYSYPEDILLKEEKARLADGMDQAYEEGFFTHKFNELASMNYYFEIESQFARGKKEMLMISFIMDSNPNSIVEGLIIDFCNAFADRLKLNKEIYKAFYNADDAQVSDGDEKDIKKYKEDLQFWVRELYWMGIEELRERTEEEKWATVMAKPEIFKVIKKISKGPISLEDLKKWFDTVFPAFSLEKILEELEEEKFIFVNQIGLDNYVLLVKEVFIQRVPPNCIIDLEEGSPGNAELTVIYINEVRDFFEYYQPTPLDSLELFKLIANPKIYNVISQLREGPLPREKIISMVSESSSKALLKSLDLLQENSVIQAFSYNNVLRYMLKTDIVLTASFPEYLKRLLPKETKGYIARPYSHRTNSLTTENEKKQPINKLNSMDFNHELISSHSLDDQLIDNEQDFFDNEMGSEYKKQKIAELQKDLLKKLMNDE</sequence>
<proteinExistence type="predicted"/>
<gene>
    <name evidence="1" type="ORF">NEF87_002819</name>
</gene>
<protein>
    <recommendedName>
        <fullName evidence="3">ArsR family transcriptional regulator</fullName>
    </recommendedName>
</protein>
<dbReference type="EMBL" id="CP104013">
    <property type="protein sequence ID" value="UYP46534.1"/>
    <property type="molecule type" value="Genomic_DNA"/>
</dbReference>
<evidence type="ECO:0008006" key="3">
    <source>
        <dbReference type="Google" id="ProtNLM"/>
    </source>
</evidence>
<evidence type="ECO:0000313" key="2">
    <source>
        <dbReference type="Proteomes" id="UP001208689"/>
    </source>
</evidence>
<evidence type="ECO:0000313" key="1">
    <source>
        <dbReference type="EMBL" id="UYP46534.1"/>
    </source>
</evidence>
<name>A0ABY6HVE6_9ARCH</name>
<organism evidence="1 2">
    <name type="scientific">Candidatus Lokiarchaeum ossiferum</name>
    <dbReference type="NCBI Taxonomy" id="2951803"/>
    <lineage>
        <taxon>Archaea</taxon>
        <taxon>Promethearchaeati</taxon>
        <taxon>Promethearchaeota</taxon>
        <taxon>Promethearchaeia</taxon>
        <taxon>Promethearchaeales</taxon>
        <taxon>Promethearchaeaceae</taxon>
        <taxon>Candidatus Lokiarchaeum</taxon>
    </lineage>
</organism>
<keyword evidence="2" id="KW-1185">Reference proteome</keyword>
<reference evidence="1" key="1">
    <citation type="submission" date="2022-09" db="EMBL/GenBank/DDBJ databases">
        <title>Actin cytoskeleton and complex cell architecture in an #Asgard archaeon.</title>
        <authorList>
            <person name="Ponce Toledo R.I."/>
            <person name="Schleper C."/>
            <person name="Rodrigues Oliveira T."/>
            <person name="Wollweber F."/>
            <person name="Xu J."/>
            <person name="Rittmann S."/>
            <person name="Klingl A."/>
            <person name="Pilhofer M."/>
        </authorList>
    </citation>
    <scope>NUCLEOTIDE SEQUENCE</scope>
    <source>
        <strain evidence="1">B-35</strain>
    </source>
</reference>
<accession>A0ABY6HVE6</accession>